<feature type="non-terminal residue" evidence="1">
    <location>
        <position position="1"/>
    </location>
</feature>
<name>A0AA38FUR4_TAXCH</name>
<gene>
    <name evidence="1" type="ORF">KI387_025966</name>
</gene>
<keyword evidence="2" id="KW-1185">Reference proteome</keyword>
<organism evidence="1 2">
    <name type="scientific">Taxus chinensis</name>
    <name type="common">Chinese yew</name>
    <name type="synonym">Taxus wallichiana var. chinensis</name>
    <dbReference type="NCBI Taxonomy" id="29808"/>
    <lineage>
        <taxon>Eukaryota</taxon>
        <taxon>Viridiplantae</taxon>
        <taxon>Streptophyta</taxon>
        <taxon>Embryophyta</taxon>
        <taxon>Tracheophyta</taxon>
        <taxon>Spermatophyta</taxon>
        <taxon>Pinopsida</taxon>
        <taxon>Pinidae</taxon>
        <taxon>Conifers II</taxon>
        <taxon>Cupressales</taxon>
        <taxon>Taxaceae</taxon>
        <taxon>Taxus</taxon>
    </lineage>
</organism>
<dbReference type="EMBL" id="JAHRHJ020000006">
    <property type="protein sequence ID" value="KAH9310931.1"/>
    <property type="molecule type" value="Genomic_DNA"/>
</dbReference>
<feature type="non-terminal residue" evidence="1">
    <location>
        <position position="97"/>
    </location>
</feature>
<evidence type="ECO:0000313" key="2">
    <source>
        <dbReference type="Proteomes" id="UP000824469"/>
    </source>
</evidence>
<proteinExistence type="predicted"/>
<comment type="caution">
    <text evidence="1">The sequence shown here is derived from an EMBL/GenBank/DDBJ whole genome shotgun (WGS) entry which is preliminary data.</text>
</comment>
<accession>A0AA38FUR4</accession>
<protein>
    <submittedName>
        <fullName evidence="1">Uncharacterized protein</fullName>
    </submittedName>
</protein>
<evidence type="ECO:0000313" key="1">
    <source>
        <dbReference type="EMBL" id="KAH9310931.1"/>
    </source>
</evidence>
<reference evidence="1 2" key="1">
    <citation type="journal article" date="2021" name="Nat. Plants">
        <title>The Taxus genome provides insights into paclitaxel biosynthesis.</title>
        <authorList>
            <person name="Xiong X."/>
            <person name="Gou J."/>
            <person name="Liao Q."/>
            <person name="Li Y."/>
            <person name="Zhou Q."/>
            <person name="Bi G."/>
            <person name="Li C."/>
            <person name="Du R."/>
            <person name="Wang X."/>
            <person name="Sun T."/>
            <person name="Guo L."/>
            <person name="Liang H."/>
            <person name="Lu P."/>
            <person name="Wu Y."/>
            <person name="Zhang Z."/>
            <person name="Ro D.K."/>
            <person name="Shang Y."/>
            <person name="Huang S."/>
            <person name="Yan J."/>
        </authorList>
    </citation>
    <scope>NUCLEOTIDE SEQUENCE [LARGE SCALE GENOMIC DNA]</scope>
    <source>
        <strain evidence="1">Ta-2019</strain>
    </source>
</reference>
<sequence>LEKDYEGEADWCSRRRLMANRVRGWRRGGTLPWEGCRGGRRGWREGAAAATEPGQAGGAAASWPEGDRLGCGVWGGSGPRQWKTQRGAGVVVGTVAG</sequence>
<dbReference type="Proteomes" id="UP000824469">
    <property type="component" value="Unassembled WGS sequence"/>
</dbReference>
<dbReference type="AlphaFoldDB" id="A0AA38FUR4"/>